<feature type="short sequence motif" description="TonB C-terminal box" evidence="15">
    <location>
        <begin position="697"/>
        <end position="714"/>
    </location>
</feature>
<organism evidence="20 21">
    <name type="scientific">Gemmobacter fulvus</name>
    <dbReference type="NCBI Taxonomy" id="2840474"/>
    <lineage>
        <taxon>Bacteria</taxon>
        <taxon>Pseudomonadati</taxon>
        <taxon>Pseudomonadota</taxon>
        <taxon>Alphaproteobacteria</taxon>
        <taxon>Rhodobacterales</taxon>
        <taxon>Paracoccaceae</taxon>
        <taxon>Gemmobacter</taxon>
    </lineage>
</organism>
<keyword evidence="6 14" id="KW-0812">Transmembrane</keyword>
<dbReference type="InterPro" id="IPR036942">
    <property type="entry name" value="Beta-barrel_TonB_sf"/>
</dbReference>
<dbReference type="FunFam" id="2.170.130.10:FF:000001">
    <property type="entry name" value="Catecholate siderophore TonB-dependent receptor"/>
    <property type="match status" value="1"/>
</dbReference>
<dbReference type="CDD" id="cd01347">
    <property type="entry name" value="ligand_gated_channel"/>
    <property type="match status" value="1"/>
</dbReference>
<reference evidence="20" key="1">
    <citation type="submission" date="2021-06" db="EMBL/GenBank/DDBJ databases">
        <title>Direct submission.</title>
        <authorList>
            <person name="Lee C.-S."/>
            <person name="Jin L."/>
        </authorList>
    </citation>
    <scope>NUCLEOTIDE SEQUENCE</scope>
    <source>
        <strain evidence="20">Con5</strain>
    </source>
</reference>
<keyword evidence="9" id="KW-0406">Ion transport</keyword>
<evidence type="ECO:0000256" key="5">
    <source>
        <dbReference type="ARBA" id="ARBA00022496"/>
    </source>
</evidence>
<keyword evidence="21" id="KW-1185">Reference proteome</keyword>
<evidence type="ECO:0000256" key="13">
    <source>
        <dbReference type="ARBA" id="ARBA00023237"/>
    </source>
</evidence>
<dbReference type="InterPro" id="IPR010105">
    <property type="entry name" value="TonB_sidphr_rcpt"/>
</dbReference>
<dbReference type="Proteomes" id="UP000679352">
    <property type="component" value="Chromosome"/>
</dbReference>
<dbReference type="KEGG" id="gfu:KM031_09725"/>
<dbReference type="SUPFAM" id="SSF56935">
    <property type="entry name" value="Porins"/>
    <property type="match status" value="1"/>
</dbReference>
<feature type="signal peptide" evidence="17">
    <location>
        <begin position="1"/>
        <end position="29"/>
    </location>
</feature>
<evidence type="ECO:0000256" key="7">
    <source>
        <dbReference type="ARBA" id="ARBA00022729"/>
    </source>
</evidence>
<comment type="similarity">
    <text evidence="2 14 16">Belongs to the TonB-dependent receptor family.</text>
</comment>
<keyword evidence="3 14" id="KW-0813">Transport</keyword>
<keyword evidence="12 20" id="KW-0675">Receptor</keyword>
<dbReference type="InterPro" id="IPR037066">
    <property type="entry name" value="Plug_dom_sf"/>
</dbReference>
<evidence type="ECO:0000256" key="11">
    <source>
        <dbReference type="ARBA" id="ARBA00023136"/>
    </source>
</evidence>
<keyword evidence="13 14" id="KW-0998">Cell outer membrane</keyword>
<comment type="subcellular location">
    <subcellularLocation>
        <location evidence="1 14">Cell outer membrane</location>
        <topology evidence="1 14">Multi-pass membrane protein</topology>
    </subcellularLocation>
</comment>
<dbReference type="GO" id="GO:0015344">
    <property type="term" value="F:siderophore uptake transmembrane transporter activity"/>
    <property type="evidence" value="ECO:0007669"/>
    <property type="project" value="TreeGrafter"/>
</dbReference>
<keyword evidence="10 16" id="KW-0798">TonB box</keyword>
<evidence type="ECO:0000256" key="14">
    <source>
        <dbReference type="PROSITE-ProRule" id="PRU01360"/>
    </source>
</evidence>
<dbReference type="InterPro" id="IPR010917">
    <property type="entry name" value="TonB_rcpt_CS"/>
</dbReference>
<dbReference type="AlphaFoldDB" id="A0A975P3I3"/>
<protein>
    <submittedName>
        <fullName evidence="20">TonB-dependent siderophore receptor</fullName>
    </submittedName>
</protein>
<sequence>MSFFPTLHCRRPRLALVLCGTILGAPALAQTTEVEFPPIVLKGQVETAVSGGTGYTAELTATGIKSGVPLTEVPQSVSVVTAQELADRDPVQIEDALAYSVGVTASPWGVDDRYDQFLIRGFDLGTSGIFRDGLTNKVQNFSGYKIDPFMVERIDVLKGPASVLYGANDAAGMVNIISKRPVFERFTEARLAYGSHNTREAGLDTGGVLDAAGTLAWRLTALSREGANAVKGSQDDRDLLALGLTWAPSDATSITFLGHYQKDNLAPNSFLPVAGEDYDAALGDLPESFVNSQSPFNRFATEQVSFGWQAEHAFSENLTLRQNSRYAKQRTEYRHLYFNGMIQPDYTPDPDTMNFAAFVVPEEATTIATDTQLEYRSSFGGAESTLLIGADISRQVLDGTAAWSNPYSIDIGNPNFDFPVAMPSVYSDRKATVDQKGLYVQEHLRFANGVTVTGGVRRSWNENEVEDNLTGTTSRQKDNATTAMLGATWDLGNGFIPYASYTESFTVNIGTDFAGDMFAPTEGRQYELGLRYVPDAGGLQYSAALFDTEKSNMLTADPDHTGYSVQTGEVRHRGLELEARGAFSEQLSGVVNYTYLDAEITRSNDGDQGNRTARVPEHQASAWLQYAFAGRMEGFSLGAGVRYVGETFGDNGNTRRVDDFLLADLSLRYEKDNYAVTLGATNLFDKDYFSTCDTSVGCVRGEGREVTLSLSTRF</sequence>
<evidence type="ECO:0000256" key="15">
    <source>
        <dbReference type="PROSITE-ProRule" id="PRU10144"/>
    </source>
</evidence>
<evidence type="ECO:0000256" key="10">
    <source>
        <dbReference type="ARBA" id="ARBA00023077"/>
    </source>
</evidence>
<keyword evidence="7 17" id="KW-0732">Signal</keyword>
<name>A0A975P3I3_9RHOB</name>
<dbReference type="Pfam" id="PF00593">
    <property type="entry name" value="TonB_dep_Rec_b-barrel"/>
    <property type="match status" value="1"/>
</dbReference>
<evidence type="ECO:0000313" key="20">
    <source>
        <dbReference type="EMBL" id="QWK89154.1"/>
    </source>
</evidence>
<dbReference type="GO" id="GO:0009279">
    <property type="term" value="C:cell outer membrane"/>
    <property type="evidence" value="ECO:0007669"/>
    <property type="project" value="UniProtKB-SubCell"/>
</dbReference>
<evidence type="ECO:0000259" key="19">
    <source>
        <dbReference type="Pfam" id="PF07715"/>
    </source>
</evidence>
<proteinExistence type="inferred from homology"/>
<evidence type="ECO:0000256" key="12">
    <source>
        <dbReference type="ARBA" id="ARBA00023170"/>
    </source>
</evidence>
<dbReference type="GO" id="GO:0015891">
    <property type="term" value="P:siderophore transport"/>
    <property type="evidence" value="ECO:0007669"/>
    <property type="project" value="InterPro"/>
</dbReference>
<dbReference type="PROSITE" id="PS01156">
    <property type="entry name" value="TONB_DEPENDENT_REC_2"/>
    <property type="match status" value="1"/>
</dbReference>
<evidence type="ECO:0000256" key="8">
    <source>
        <dbReference type="ARBA" id="ARBA00023004"/>
    </source>
</evidence>
<accession>A0A975P3I3</accession>
<feature type="domain" description="TonB-dependent receptor plug" evidence="19">
    <location>
        <begin position="70"/>
        <end position="172"/>
    </location>
</feature>
<dbReference type="Pfam" id="PF07715">
    <property type="entry name" value="Plug"/>
    <property type="match status" value="1"/>
</dbReference>
<evidence type="ECO:0000256" key="6">
    <source>
        <dbReference type="ARBA" id="ARBA00022692"/>
    </source>
</evidence>
<evidence type="ECO:0000256" key="2">
    <source>
        <dbReference type="ARBA" id="ARBA00009810"/>
    </source>
</evidence>
<evidence type="ECO:0000256" key="3">
    <source>
        <dbReference type="ARBA" id="ARBA00022448"/>
    </source>
</evidence>
<dbReference type="InterPro" id="IPR012910">
    <property type="entry name" value="Plug_dom"/>
</dbReference>
<dbReference type="EMBL" id="CP076361">
    <property type="protein sequence ID" value="QWK89154.1"/>
    <property type="molecule type" value="Genomic_DNA"/>
</dbReference>
<evidence type="ECO:0000313" key="21">
    <source>
        <dbReference type="Proteomes" id="UP000679352"/>
    </source>
</evidence>
<evidence type="ECO:0000256" key="4">
    <source>
        <dbReference type="ARBA" id="ARBA00022452"/>
    </source>
</evidence>
<keyword evidence="8" id="KW-0408">Iron</keyword>
<dbReference type="NCBIfam" id="TIGR01783">
    <property type="entry name" value="TonB-siderophor"/>
    <property type="match status" value="1"/>
</dbReference>
<dbReference type="PANTHER" id="PTHR32552:SF68">
    <property type="entry name" value="FERRICHROME OUTER MEMBRANE TRANSPORTER_PHAGE RECEPTOR"/>
    <property type="match status" value="1"/>
</dbReference>
<dbReference type="InterPro" id="IPR039426">
    <property type="entry name" value="TonB-dep_rcpt-like"/>
</dbReference>
<dbReference type="PROSITE" id="PS52016">
    <property type="entry name" value="TONB_DEPENDENT_REC_3"/>
    <property type="match status" value="1"/>
</dbReference>
<gene>
    <name evidence="20" type="ORF">KM031_09725</name>
</gene>
<evidence type="ECO:0000259" key="18">
    <source>
        <dbReference type="Pfam" id="PF00593"/>
    </source>
</evidence>
<dbReference type="InterPro" id="IPR000531">
    <property type="entry name" value="Beta-barrel_TonB"/>
</dbReference>
<feature type="chain" id="PRO_5037686023" evidence="17">
    <location>
        <begin position="30"/>
        <end position="714"/>
    </location>
</feature>
<dbReference type="Gene3D" id="2.170.130.10">
    <property type="entry name" value="TonB-dependent receptor, plug domain"/>
    <property type="match status" value="1"/>
</dbReference>
<dbReference type="RefSeq" id="WP_215505833.1">
    <property type="nucleotide sequence ID" value="NZ_CP076361.1"/>
</dbReference>
<keyword evidence="11 14" id="KW-0472">Membrane</keyword>
<keyword evidence="4 14" id="KW-1134">Transmembrane beta strand</keyword>
<evidence type="ECO:0000256" key="16">
    <source>
        <dbReference type="RuleBase" id="RU003357"/>
    </source>
</evidence>
<evidence type="ECO:0000256" key="9">
    <source>
        <dbReference type="ARBA" id="ARBA00023065"/>
    </source>
</evidence>
<dbReference type="GO" id="GO:0038023">
    <property type="term" value="F:signaling receptor activity"/>
    <property type="evidence" value="ECO:0007669"/>
    <property type="project" value="InterPro"/>
</dbReference>
<dbReference type="PANTHER" id="PTHR32552">
    <property type="entry name" value="FERRICHROME IRON RECEPTOR-RELATED"/>
    <property type="match status" value="1"/>
</dbReference>
<evidence type="ECO:0000256" key="1">
    <source>
        <dbReference type="ARBA" id="ARBA00004571"/>
    </source>
</evidence>
<dbReference type="Gene3D" id="2.40.170.20">
    <property type="entry name" value="TonB-dependent receptor, beta-barrel domain"/>
    <property type="match status" value="1"/>
</dbReference>
<evidence type="ECO:0000256" key="17">
    <source>
        <dbReference type="SAM" id="SignalP"/>
    </source>
</evidence>
<keyword evidence="5" id="KW-0410">Iron transport</keyword>
<feature type="domain" description="TonB-dependent receptor-like beta-barrel" evidence="18">
    <location>
        <begin position="258"/>
        <end position="683"/>
    </location>
</feature>